<dbReference type="GO" id="GO:0005975">
    <property type="term" value="P:carbohydrate metabolic process"/>
    <property type="evidence" value="ECO:0007669"/>
    <property type="project" value="InterPro"/>
</dbReference>
<dbReference type="InterPro" id="IPR050546">
    <property type="entry name" value="Glycosyl_Hydrlase_16"/>
</dbReference>
<keyword evidence="5" id="KW-1185">Reference proteome</keyword>
<evidence type="ECO:0000313" key="5">
    <source>
        <dbReference type="Proteomes" id="UP001165122"/>
    </source>
</evidence>
<dbReference type="PANTHER" id="PTHR10963:SF60">
    <property type="entry name" value="GRAM-NEGATIVE BACTERIA-BINDING PROTEIN 1-RELATED"/>
    <property type="match status" value="1"/>
</dbReference>
<dbReference type="PANTHER" id="PTHR10963">
    <property type="entry name" value="GLYCOSYL HYDROLASE-RELATED"/>
    <property type="match status" value="1"/>
</dbReference>
<comment type="caution">
    <text evidence="4">The sequence shown here is derived from an EMBL/GenBank/DDBJ whole genome shotgun (WGS) entry which is preliminary data.</text>
</comment>
<dbReference type="InterPro" id="IPR013320">
    <property type="entry name" value="ConA-like_dom_sf"/>
</dbReference>
<evidence type="ECO:0000256" key="2">
    <source>
        <dbReference type="SAM" id="SignalP"/>
    </source>
</evidence>
<gene>
    <name evidence="4" type="ORF">TrLO_g7255</name>
</gene>
<organism evidence="4 5">
    <name type="scientific">Triparma laevis f. longispina</name>
    <dbReference type="NCBI Taxonomy" id="1714387"/>
    <lineage>
        <taxon>Eukaryota</taxon>
        <taxon>Sar</taxon>
        <taxon>Stramenopiles</taxon>
        <taxon>Ochrophyta</taxon>
        <taxon>Bolidophyceae</taxon>
        <taxon>Parmales</taxon>
        <taxon>Triparmaceae</taxon>
        <taxon>Triparma</taxon>
    </lineage>
</organism>
<dbReference type="EMBL" id="BRXW01000070">
    <property type="protein sequence ID" value="GMI04230.1"/>
    <property type="molecule type" value="Genomic_DNA"/>
</dbReference>
<dbReference type="Pfam" id="PF07983">
    <property type="entry name" value="X8"/>
    <property type="match status" value="1"/>
</dbReference>
<keyword evidence="1 2" id="KW-0732">Signal</keyword>
<dbReference type="PROSITE" id="PS51762">
    <property type="entry name" value="GH16_2"/>
    <property type="match status" value="1"/>
</dbReference>
<dbReference type="GO" id="GO:0004553">
    <property type="term" value="F:hydrolase activity, hydrolyzing O-glycosyl compounds"/>
    <property type="evidence" value="ECO:0007669"/>
    <property type="project" value="InterPro"/>
</dbReference>
<dbReference type="InterPro" id="IPR000757">
    <property type="entry name" value="Beta-glucanase-like"/>
</dbReference>
<dbReference type="Proteomes" id="UP001165122">
    <property type="component" value="Unassembled WGS sequence"/>
</dbReference>
<dbReference type="InterPro" id="IPR012946">
    <property type="entry name" value="X8"/>
</dbReference>
<feature type="signal peptide" evidence="2">
    <location>
        <begin position="1"/>
        <end position="25"/>
    </location>
</feature>
<dbReference type="OrthoDB" id="4781at2759"/>
<dbReference type="SMART" id="SM00768">
    <property type="entry name" value="X8"/>
    <property type="match status" value="1"/>
</dbReference>
<evidence type="ECO:0000256" key="1">
    <source>
        <dbReference type="ARBA" id="ARBA00022729"/>
    </source>
</evidence>
<feature type="chain" id="PRO_5040747624" description="GH16 domain-containing protein" evidence="2">
    <location>
        <begin position="26"/>
        <end position="522"/>
    </location>
</feature>
<proteinExistence type="predicted"/>
<accession>A0A9W7CEG7</accession>
<sequence>MHIAIINLLTLLVAGLVLLISPTDGTQMRDAVDRSLLVSPIPADLQPLVAFACAHPDLPESLSELCSTACVDQCVAVKPADKAQQWVCNYLGYADSDCTAAVFDDFWKQGLGSCCFGDTDGVSNCNAAILNTCGDDFNPSTPTITPPPPPPVVESCTYSTTFFDDFTTLDSSNWNLSNRENNHNEELQYYLPENVAVSSGKLVLTPKEKKKGSKDWTSGRVNSKDKKFFKYGRFTVRAKVPSGLGLWPAIWMMPQNRTYGSWAASGEIDIFEGDGSKPQFVSSALHFGGESPNNKQIATSDSDPFSSVCPKVEGVDLSEEFHDYVLVWSKDKMTFMVDTKIQWEVDLAKNWGYEEDNVPWDQPFYFIFNVAVGGWFLNDRQPYPGVGETWSSPSMEIDFVKVEQREGDDEGNCKHPVKEEEEEQQQHCRVKDGVSADDLQGSLNWLCGDSNNFVDINCNSLYEKFGINDSNAVAKANVAFNEYWKLAGKSEKACCFGNKDGVTDCKAELYCVGEGRRGFLRG</sequence>
<dbReference type="SUPFAM" id="SSF49899">
    <property type="entry name" value="Concanavalin A-like lectins/glucanases"/>
    <property type="match status" value="1"/>
</dbReference>
<dbReference type="Pfam" id="PF00722">
    <property type="entry name" value="Glyco_hydro_16"/>
    <property type="match status" value="1"/>
</dbReference>
<evidence type="ECO:0000259" key="3">
    <source>
        <dbReference type="PROSITE" id="PS51762"/>
    </source>
</evidence>
<feature type="domain" description="GH16" evidence="3">
    <location>
        <begin position="140"/>
        <end position="408"/>
    </location>
</feature>
<dbReference type="Gene3D" id="2.60.120.200">
    <property type="match status" value="1"/>
</dbReference>
<dbReference type="CDD" id="cd08023">
    <property type="entry name" value="GH16_laminarinase_like"/>
    <property type="match status" value="1"/>
</dbReference>
<dbReference type="AlphaFoldDB" id="A0A9W7CEG7"/>
<name>A0A9W7CEG7_9STRA</name>
<protein>
    <recommendedName>
        <fullName evidence="3">GH16 domain-containing protein</fullName>
    </recommendedName>
</protein>
<evidence type="ECO:0000313" key="4">
    <source>
        <dbReference type="EMBL" id="GMI04230.1"/>
    </source>
</evidence>
<reference evidence="5" key="1">
    <citation type="journal article" date="2023" name="Commun. Biol.">
        <title>Genome analysis of Parmales, the sister group of diatoms, reveals the evolutionary specialization of diatoms from phago-mixotrophs to photoautotrophs.</title>
        <authorList>
            <person name="Ban H."/>
            <person name="Sato S."/>
            <person name="Yoshikawa S."/>
            <person name="Yamada K."/>
            <person name="Nakamura Y."/>
            <person name="Ichinomiya M."/>
            <person name="Sato N."/>
            <person name="Blanc-Mathieu R."/>
            <person name="Endo H."/>
            <person name="Kuwata A."/>
            <person name="Ogata H."/>
        </authorList>
    </citation>
    <scope>NUCLEOTIDE SEQUENCE [LARGE SCALE GENOMIC DNA]</scope>
    <source>
        <strain evidence="5">NIES 3700</strain>
    </source>
</reference>